<accession>A0A7J8C8C1</accession>
<dbReference type="InParanoid" id="A0A7J8C8C1"/>
<feature type="transmembrane region" description="Helical" evidence="5">
    <location>
        <begin position="169"/>
        <end position="193"/>
    </location>
</feature>
<comment type="caution">
    <text evidence="7">The sequence shown here is derived from an EMBL/GenBank/DDBJ whole genome shotgun (WGS) entry which is preliminary data.</text>
</comment>
<dbReference type="GO" id="GO:0005886">
    <property type="term" value="C:plasma membrane"/>
    <property type="evidence" value="ECO:0007669"/>
    <property type="project" value="TreeGrafter"/>
</dbReference>
<feature type="region of interest" description="Disordered" evidence="4">
    <location>
        <begin position="237"/>
        <end position="351"/>
    </location>
</feature>
<evidence type="ECO:0000256" key="1">
    <source>
        <dbReference type="ARBA" id="ARBA00022729"/>
    </source>
</evidence>
<keyword evidence="5" id="KW-0812">Transmembrane</keyword>
<dbReference type="InterPro" id="IPR013783">
    <property type="entry name" value="Ig-like_fold"/>
</dbReference>
<organism evidence="7 8">
    <name type="scientific">Molossus molossus</name>
    <name type="common">Pallas' mastiff bat</name>
    <name type="synonym">Vespertilio molossus</name>
    <dbReference type="NCBI Taxonomy" id="27622"/>
    <lineage>
        <taxon>Eukaryota</taxon>
        <taxon>Metazoa</taxon>
        <taxon>Chordata</taxon>
        <taxon>Craniata</taxon>
        <taxon>Vertebrata</taxon>
        <taxon>Euteleostomi</taxon>
        <taxon>Mammalia</taxon>
        <taxon>Eutheria</taxon>
        <taxon>Laurasiatheria</taxon>
        <taxon>Chiroptera</taxon>
        <taxon>Yangochiroptera</taxon>
        <taxon>Molossidae</taxon>
        <taxon>Molossus</taxon>
    </lineage>
</organism>
<evidence type="ECO:0000256" key="2">
    <source>
        <dbReference type="ARBA" id="ARBA00023157"/>
    </source>
</evidence>
<dbReference type="SUPFAM" id="SSF48726">
    <property type="entry name" value="Immunoglobulin"/>
    <property type="match status" value="2"/>
</dbReference>
<dbReference type="EMBL" id="JACASF010000021">
    <property type="protein sequence ID" value="KAF6407103.1"/>
    <property type="molecule type" value="Genomic_DNA"/>
</dbReference>
<feature type="region of interest" description="Disordered" evidence="4">
    <location>
        <begin position="200"/>
        <end position="223"/>
    </location>
</feature>
<dbReference type="PROSITE" id="PS50835">
    <property type="entry name" value="IG_LIKE"/>
    <property type="match status" value="1"/>
</dbReference>
<reference evidence="7 8" key="1">
    <citation type="journal article" date="2020" name="Nature">
        <title>Six reference-quality genomes reveal evolution of bat adaptations.</title>
        <authorList>
            <person name="Jebb D."/>
            <person name="Huang Z."/>
            <person name="Pippel M."/>
            <person name="Hughes G.M."/>
            <person name="Lavrichenko K."/>
            <person name="Devanna P."/>
            <person name="Winkler S."/>
            <person name="Jermiin L.S."/>
            <person name="Skirmuntt E.C."/>
            <person name="Katzourakis A."/>
            <person name="Burkitt-Gray L."/>
            <person name="Ray D.A."/>
            <person name="Sullivan K.A.M."/>
            <person name="Roscito J.G."/>
            <person name="Kirilenko B.M."/>
            <person name="Davalos L.M."/>
            <person name="Corthals A.P."/>
            <person name="Power M.L."/>
            <person name="Jones G."/>
            <person name="Ransome R.D."/>
            <person name="Dechmann D.K.N."/>
            <person name="Locatelli A.G."/>
            <person name="Puechmaille S.J."/>
            <person name="Fedrigo O."/>
            <person name="Jarvis E.D."/>
            <person name="Hiller M."/>
            <person name="Vernes S.C."/>
            <person name="Myers E.W."/>
            <person name="Teeling E.C."/>
        </authorList>
    </citation>
    <scope>NUCLEOTIDE SEQUENCE [LARGE SCALE GENOMIC DNA]</scope>
    <source>
        <strain evidence="7">MMolMol1</strain>
        <tissue evidence="7">Muscle</tissue>
    </source>
</reference>
<keyword evidence="1" id="KW-0732">Signal</keyword>
<evidence type="ECO:0000313" key="7">
    <source>
        <dbReference type="EMBL" id="KAF6407103.1"/>
    </source>
</evidence>
<evidence type="ECO:0000256" key="3">
    <source>
        <dbReference type="ARBA" id="ARBA00023319"/>
    </source>
</evidence>
<dbReference type="Gene3D" id="2.60.40.10">
    <property type="entry name" value="Immunoglobulins"/>
    <property type="match status" value="2"/>
</dbReference>
<dbReference type="Proteomes" id="UP000550707">
    <property type="component" value="Unassembled WGS sequence"/>
</dbReference>
<proteinExistence type="predicted"/>
<dbReference type="PANTHER" id="PTHR11738">
    <property type="entry name" value="MHC CLASS I NK CELL RECEPTOR"/>
    <property type="match status" value="1"/>
</dbReference>
<evidence type="ECO:0000256" key="4">
    <source>
        <dbReference type="SAM" id="MobiDB-lite"/>
    </source>
</evidence>
<dbReference type="InterPro" id="IPR036179">
    <property type="entry name" value="Ig-like_dom_sf"/>
</dbReference>
<dbReference type="AlphaFoldDB" id="A0A7J8C8C1"/>
<keyword evidence="5" id="KW-0472">Membrane</keyword>
<feature type="compositionally biased region" description="Low complexity" evidence="4">
    <location>
        <begin position="302"/>
        <end position="312"/>
    </location>
</feature>
<dbReference type="FunFam" id="2.60.40.10:FF:000049">
    <property type="entry name" value="Leukocyte immunoglobulin-like receptor subfamily B member 1"/>
    <property type="match status" value="2"/>
</dbReference>
<evidence type="ECO:0000313" key="8">
    <source>
        <dbReference type="Proteomes" id="UP000550707"/>
    </source>
</evidence>
<dbReference type="GO" id="GO:0002764">
    <property type="term" value="P:immune response-regulating signaling pathway"/>
    <property type="evidence" value="ECO:0007669"/>
    <property type="project" value="TreeGrafter"/>
</dbReference>
<feature type="domain" description="Ig-like" evidence="6">
    <location>
        <begin position="68"/>
        <end position="140"/>
    </location>
</feature>
<dbReference type="PANTHER" id="PTHR11738:SF181">
    <property type="entry name" value="LEUKOCYTE IMMUNOGLOBULIN-LIKE RECEPTOR SUBFAMILY B MEMBER 4A-RELATED"/>
    <property type="match status" value="1"/>
</dbReference>
<evidence type="ECO:0000256" key="5">
    <source>
        <dbReference type="SAM" id="Phobius"/>
    </source>
</evidence>
<sequence>MYHLYKDGYTQLWKTQKPPNPGDKATFSITWTTDHDAGRYHCYYRIPSGWSERSDPLELVVTGSYLKPSLSALPSPVVTSGGNVTLQCVSGQGFDRFILTKEGEHRLSWSLDSQRHTPGQYQALFPVGPVTPSHRWTFRCYGCYRNSPQVCSHPSDPLELLVLVQGLPWYQYVLIGVLVALVLLLTLLLFLFLRHRRQGKGRTSGAENPGPKDRGRQISSIPAVDAQEEPLYAAMKDPQPGESVELDSQNTHYEDPQGGTHTQVNHSRSRLRQGMGTSTASLSGGLLDTTGRQAEEDREMDSQAAASDAPQDVTYAQLNHLTLRRETSAPPFSPSEETPEEPSVYAALATH</sequence>
<gene>
    <name evidence="7" type="ORF">HJG59_007689</name>
</gene>
<evidence type="ECO:0000259" key="6">
    <source>
        <dbReference type="PROSITE" id="PS50835"/>
    </source>
</evidence>
<name>A0A7J8C8C1_MOLMO</name>
<keyword evidence="8" id="KW-1185">Reference proteome</keyword>
<dbReference type="InterPro" id="IPR050412">
    <property type="entry name" value="Ig-like_Receptors_ImmuneReg"/>
</dbReference>
<dbReference type="InterPro" id="IPR007110">
    <property type="entry name" value="Ig-like_dom"/>
</dbReference>
<keyword evidence="3" id="KW-0393">Immunoglobulin domain</keyword>
<keyword evidence="2" id="KW-1015">Disulfide bond</keyword>
<protein>
    <recommendedName>
        <fullName evidence="6">Ig-like domain-containing protein</fullName>
    </recommendedName>
</protein>
<keyword evidence="5" id="KW-1133">Transmembrane helix</keyword>